<dbReference type="EMBL" id="JZKH01000075">
    <property type="protein sequence ID" value="KJS59237.1"/>
    <property type="molecule type" value="Genomic_DNA"/>
</dbReference>
<proteinExistence type="predicted"/>
<dbReference type="AlphaFoldDB" id="A0A0F2TBX3"/>
<name>A0A0F2TBX3_STRR3</name>
<sequence>MTEPDRVTRHDGDGVPVLSYLPGEREGRPWADLLEVLDGSAAAADPAGFIRAELPGWVVSAEPAVGQALLARGATVLRHAHTLRRDLRADPPPADWADAPLRDGIRAVPADRGPEELLAAWRAAFAPGHVDHFPGDDARAVAERLGPLLAGEAIGPVLPSSLLAVDGEDRVVAGLTLTDRGGLPWVAEVFRDPARGYPGLGADLLRRGIADLAARGGADVSLVVSEGNPARRVYESLGFHLVETSLTVLVPD</sequence>
<organism evidence="2 3">
    <name type="scientific">Streptomyces rubellomurinus (strain ATCC 31215)</name>
    <dbReference type="NCBI Taxonomy" id="359131"/>
    <lineage>
        <taxon>Bacteria</taxon>
        <taxon>Bacillati</taxon>
        <taxon>Actinomycetota</taxon>
        <taxon>Actinomycetes</taxon>
        <taxon>Kitasatosporales</taxon>
        <taxon>Streptomycetaceae</taxon>
        <taxon>Streptomyces</taxon>
    </lineage>
</organism>
<comment type="caution">
    <text evidence="2">The sequence shown here is derived from an EMBL/GenBank/DDBJ whole genome shotgun (WGS) entry which is preliminary data.</text>
</comment>
<protein>
    <recommendedName>
        <fullName evidence="1">N-acetyltransferase domain-containing protein</fullName>
    </recommendedName>
</protein>
<dbReference type="RefSeq" id="WP_045701972.1">
    <property type="nucleotide sequence ID" value="NZ_JZKH01000075.1"/>
</dbReference>
<dbReference type="GO" id="GO:0016747">
    <property type="term" value="F:acyltransferase activity, transferring groups other than amino-acyl groups"/>
    <property type="evidence" value="ECO:0007669"/>
    <property type="project" value="InterPro"/>
</dbReference>
<dbReference type="Gene3D" id="3.40.630.30">
    <property type="match status" value="1"/>
</dbReference>
<accession>A0A0F2TBX3</accession>
<gene>
    <name evidence="2" type="ORF">VM95_28445</name>
</gene>
<feature type="domain" description="N-acetyltransferase" evidence="1">
    <location>
        <begin position="103"/>
        <end position="252"/>
    </location>
</feature>
<evidence type="ECO:0000313" key="2">
    <source>
        <dbReference type="EMBL" id="KJS59237.1"/>
    </source>
</evidence>
<dbReference type="PATRIC" id="fig|359131.3.peg.7051"/>
<dbReference type="Proteomes" id="UP000033699">
    <property type="component" value="Unassembled WGS sequence"/>
</dbReference>
<dbReference type="OrthoDB" id="3355436at2"/>
<evidence type="ECO:0000313" key="3">
    <source>
        <dbReference type="Proteomes" id="UP000033699"/>
    </source>
</evidence>
<reference evidence="2 3" key="1">
    <citation type="submission" date="2015-02" db="EMBL/GenBank/DDBJ databases">
        <authorList>
            <person name="Ju K.-S."/>
            <person name="Doroghazi J.R."/>
            <person name="Metcalf W."/>
        </authorList>
    </citation>
    <scope>NUCLEOTIDE SEQUENCE [LARGE SCALE GENOMIC DNA]</scope>
    <source>
        <strain evidence="2 3">ATCC 31215</strain>
    </source>
</reference>
<dbReference type="InterPro" id="IPR000182">
    <property type="entry name" value="GNAT_dom"/>
</dbReference>
<dbReference type="PROSITE" id="PS51186">
    <property type="entry name" value="GNAT"/>
    <property type="match status" value="1"/>
</dbReference>
<dbReference type="SUPFAM" id="SSF55729">
    <property type="entry name" value="Acyl-CoA N-acyltransferases (Nat)"/>
    <property type="match status" value="1"/>
</dbReference>
<evidence type="ECO:0000259" key="1">
    <source>
        <dbReference type="PROSITE" id="PS51186"/>
    </source>
</evidence>
<dbReference type="InterPro" id="IPR016181">
    <property type="entry name" value="Acyl_CoA_acyltransferase"/>
</dbReference>
<keyword evidence="3" id="KW-1185">Reference proteome</keyword>